<accession>A0ABW8EYI1</accession>
<dbReference type="PANTHER" id="PTHR30329">
    <property type="entry name" value="STATOR ELEMENT OF FLAGELLAR MOTOR COMPLEX"/>
    <property type="match status" value="1"/>
</dbReference>
<dbReference type="RefSeq" id="WP_050467717.1">
    <property type="nucleotide sequence ID" value="NZ_JBIUZV010000004.1"/>
</dbReference>
<dbReference type="InterPro" id="IPR006665">
    <property type="entry name" value="OmpA-like"/>
</dbReference>
<feature type="compositionally biased region" description="Pro residues" evidence="5">
    <location>
        <begin position="227"/>
        <end position="237"/>
    </location>
</feature>
<keyword evidence="3" id="KW-0998">Cell outer membrane</keyword>
<dbReference type="EMBL" id="JBIUZV010000004">
    <property type="protein sequence ID" value="MFJ3046119.1"/>
    <property type="molecule type" value="Genomic_DNA"/>
</dbReference>
<dbReference type="SUPFAM" id="SSF103088">
    <property type="entry name" value="OmpA-like"/>
    <property type="match status" value="1"/>
</dbReference>
<dbReference type="InterPro" id="IPR036737">
    <property type="entry name" value="OmpA-like_sf"/>
</dbReference>
<dbReference type="InterPro" id="IPR006664">
    <property type="entry name" value="OMP_bac"/>
</dbReference>
<dbReference type="Pfam" id="PF00691">
    <property type="entry name" value="OmpA"/>
    <property type="match status" value="1"/>
</dbReference>
<comment type="caution">
    <text evidence="8">The sequence shown here is derived from an EMBL/GenBank/DDBJ whole genome shotgun (WGS) entry which is preliminary data.</text>
</comment>
<evidence type="ECO:0000313" key="8">
    <source>
        <dbReference type="EMBL" id="MFJ3046119.1"/>
    </source>
</evidence>
<name>A0ABW8EYI1_9BURK</name>
<dbReference type="CDD" id="cd07185">
    <property type="entry name" value="OmpA_C-like"/>
    <property type="match status" value="1"/>
</dbReference>
<dbReference type="PANTHER" id="PTHR30329:SF21">
    <property type="entry name" value="LIPOPROTEIN YIAD-RELATED"/>
    <property type="match status" value="1"/>
</dbReference>
<gene>
    <name evidence="8" type="ORF">ACIPEN_09820</name>
</gene>
<evidence type="ECO:0000256" key="1">
    <source>
        <dbReference type="ARBA" id="ARBA00004442"/>
    </source>
</evidence>
<evidence type="ECO:0000256" key="4">
    <source>
        <dbReference type="PROSITE-ProRule" id="PRU00473"/>
    </source>
</evidence>
<dbReference type="PRINTS" id="PR01021">
    <property type="entry name" value="OMPADOMAIN"/>
</dbReference>
<comment type="subcellular location">
    <subcellularLocation>
        <location evidence="1">Cell outer membrane</location>
    </subcellularLocation>
</comment>
<keyword evidence="2 4" id="KW-0472">Membrane</keyword>
<dbReference type="Proteomes" id="UP001617427">
    <property type="component" value="Unassembled WGS sequence"/>
</dbReference>
<sequence length="237" mass="24527">MKTLSIAAIAGVLAISGCADMSQTQRGTATGAGIGAGIGGILGAVTGGGGGGRALGGAAIGGAIGAVAGNIWSNRMENQKRAMEQATQGTGVQVTQTQDNRLKLEIPSDISFDTGRADIKPEMRPVLDRFASTLVENPATTITIVGHTDNTGSDAINDPLSTQRAARTRDYLVTRGVGVGRFMIEGRGSHEPLVPNTSDANRAKNRRVEIFVAEPQQQAQQQAPAGYAPPPPPPQRY</sequence>
<feature type="domain" description="OmpA-like" evidence="7">
    <location>
        <begin position="99"/>
        <end position="216"/>
    </location>
</feature>
<organism evidence="8 9">
    <name type="scientific">Herbaspirillum chlorophenolicum</name>
    <dbReference type="NCBI Taxonomy" id="211589"/>
    <lineage>
        <taxon>Bacteria</taxon>
        <taxon>Pseudomonadati</taxon>
        <taxon>Pseudomonadota</taxon>
        <taxon>Betaproteobacteria</taxon>
        <taxon>Burkholderiales</taxon>
        <taxon>Oxalobacteraceae</taxon>
        <taxon>Herbaspirillum</taxon>
    </lineage>
</organism>
<feature type="compositionally biased region" description="Low complexity" evidence="5">
    <location>
        <begin position="215"/>
        <end position="226"/>
    </location>
</feature>
<dbReference type="InterPro" id="IPR039567">
    <property type="entry name" value="Gly-zipper"/>
</dbReference>
<keyword evidence="6" id="KW-0732">Signal</keyword>
<dbReference type="Pfam" id="PF13488">
    <property type="entry name" value="Gly-zipper_Omp"/>
    <property type="match status" value="1"/>
</dbReference>
<feature type="region of interest" description="Disordered" evidence="5">
    <location>
        <begin position="212"/>
        <end position="237"/>
    </location>
</feature>
<dbReference type="PROSITE" id="PS51257">
    <property type="entry name" value="PROKAR_LIPOPROTEIN"/>
    <property type="match status" value="1"/>
</dbReference>
<feature type="signal peptide" evidence="6">
    <location>
        <begin position="1"/>
        <end position="19"/>
    </location>
</feature>
<reference evidence="8 9" key="1">
    <citation type="submission" date="2024-10" db="EMBL/GenBank/DDBJ databases">
        <title>The Natural Products Discovery Center: Release of the First 8490 Sequenced Strains for Exploring Actinobacteria Biosynthetic Diversity.</title>
        <authorList>
            <person name="Kalkreuter E."/>
            <person name="Kautsar S.A."/>
            <person name="Yang D."/>
            <person name="Bader C.D."/>
            <person name="Teijaro C.N."/>
            <person name="Fluegel L."/>
            <person name="Davis C.M."/>
            <person name="Simpson J.R."/>
            <person name="Lauterbach L."/>
            <person name="Steele A.D."/>
            <person name="Gui C."/>
            <person name="Meng S."/>
            <person name="Li G."/>
            <person name="Viehrig K."/>
            <person name="Ye F."/>
            <person name="Su P."/>
            <person name="Kiefer A.F."/>
            <person name="Nichols A."/>
            <person name="Cepeda A.J."/>
            <person name="Yan W."/>
            <person name="Fan B."/>
            <person name="Jiang Y."/>
            <person name="Adhikari A."/>
            <person name="Zheng C.-J."/>
            <person name="Schuster L."/>
            <person name="Cowan T.M."/>
            <person name="Smanski M.J."/>
            <person name="Chevrette M.G."/>
            <person name="De Carvalho L.P.S."/>
            <person name="Shen B."/>
        </authorList>
    </citation>
    <scope>NUCLEOTIDE SEQUENCE [LARGE SCALE GENOMIC DNA]</scope>
    <source>
        <strain evidence="8 9">NPDC087045</strain>
    </source>
</reference>
<evidence type="ECO:0000259" key="7">
    <source>
        <dbReference type="PROSITE" id="PS51123"/>
    </source>
</evidence>
<evidence type="ECO:0000256" key="3">
    <source>
        <dbReference type="ARBA" id="ARBA00023237"/>
    </source>
</evidence>
<evidence type="ECO:0000256" key="6">
    <source>
        <dbReference type="SAM" id="SignalP"/>
    </source>
</evidence>
<feature type="chain" id="PRO_5047307000" evidence="6">
    <location>
        <begin position="20"/>
        <end position="237"/>
    </location>
</feature>
<keyword evidence="9" id="KW-1185">Reference proteome</keyword>
<dbReference type="PROSITE" id="PS51123">
    <property type="entry name" value="OMPA_2"/>
    <property type="match status" value="1"/>
</dbReference>
<evidence type="ECO:0000313" key="9">
    <source>
        <dbReference type="Proteomes" id="UP001617427"/>
    </source>
</evidence>
<protein>
    <submittedName>
        <fullName evidence="8">OmpA family protein</fullName>
    </submittedName>
</protein>
<dbReference type="InterPro" id="IPR050330">
    <property type="entry name" value="Bact_OuterMem_StrucFunc"/>
</dbReference>
<dbReference type="Gene3D" id="3.30.1330.60">
    <property type="entry name" value="OmpA-like domain"/>
    <property type="match status" value="1"/>
</dbReference>
<evidence type="ECO:0000256" key="2">
    <source>
        <dbReference type="ARBA" id="ARBA00023136"/>
    </source>
</evidence>
<proteinExistence type="predicted"/>
<evidence type="ECO:0000256" key="5">
    <source>
        <dbReference type="SAM" id="MobiDB-lite"/>
    </source>
</evidence>